<gene>
    <name evidence="3" type="ORF">LX64_00917</name>
</gene>
<protein>
    <submittedName>
        <fullName evidence="3">Uncharacterized protein</fullName>
    </submittedName>
</protein>
<evidence type="ECO:0000256" key="1">
    <source>
        <dbReference type="SAM" id="MobiDB-lite"/>
    </source>
</evidence>
<evidence type="ECO:0000313" key="3">
    <source>
        <dbReference type="EMBL" id="RAJ08270.1"/>
    </source>
</evidence>
<dbReference type="AlphaFoldDB" id="A0A327QV69"/>
<sequence length="461" mass="50331">MMRKNLAYIAFVLVAMLFVMACQKSTQQNANKPRPTPEIDLDLPITQASANELVYDASEEAGNPVDVVSVEYNTSTKVVSSSIELSNIDVDVSYQLDFNNEIWKVYQADQIEQKVADLSDYDLPAATIQGTIADLEAIMNSVLTTASHEVLYSLSMNLAIFKTLARKEANAADCNCTVHPAFLVGKSYFQCQEDHYYTKANLEYTVTQYESTHGQTAQSTAVKQYLQNYVGVAVPFTDFYGLLVSSEDFIDVVDNIKNGGRDCAWYCVLGCGTSLGCCGNYKGCCLYADLACLAHDLACLNCKPAWFCGPACKPGFGEEIPDPANPTDPGGNPGNPGGGNPGTPDVNPKTSEYLAYWDYLNAVKHYAIANSMEEGVPVEYNVADLLYAINRFNSSGYDLPDEVSSAGFIERLKNFVRYNYLQYPGASYYQTSPYPPNYPPDGGGAAEPGVDTGRKAARKAK</sequence>
<feature type="compositionally biased region" description="Gly residues" evidence="1">
    <location>
        <begin position="331"/>
        <end position="341"/>
    </location>
</feature>
<dbReference type="Proteomes" id="UP000249547">
    <property type="component" value="Unassembled WGS sequence"/>
</dbReference>
<feature type="region of interest" description="Disordered" evidence="1">
    <location>
        <begin position="434"/>
        <end position="461"/>
    </location>
</feature>
<dbReference type="OrthoDB" id="1448085at2"/>
<keyword evidence="4" id="KW-1185">Reference proteome</keyword>
<evidence type="ECO:0000313" key="4">
    <source>
        <dbReference type="Proteomes" id="UP000249547"/>
    </source>
</evidence>
<evidence type="ECO:0000256" key="2">
    <source>
        <dbReference type="SAM" id="SignalP"/>
    </source>
</evidence>
<feature type="region of interest" description="Disordered" evidence="1">
    <location>
        <begin position="319"/>
        <end position="345"/>
    </location>
</feature>
<accession>A0A327QV69</accession>
<proteinExistence type="predicted"/>
<keyword evidence="2" id="KW-0732">Signal</keyword>
<dbReference type="EMBL" id="QLLL01000002">
    <property type="protein sequence ID" value="RAJ08270.1"/>
    <property type="molecule type" value="Genomic_DNA"/>
</dbReference>
<dbReference type="PROSITE" id="PS51257">
    <property type="entry name" value="PROKAR_LIPOPROTEIN"/>
    <property type="match status" value="1"/>
</dbReference>
<feature type="chain" id="PRO_5016433587" evidence="2">
    <location>
        <begin position="22"/>
        <end position="461"/>
    </location>
</feature>
<feature type="signal peptide" evidence="2">
    <location>
        <begin position="1"/>
        <end position="21"/>
    </location>
</feature>
<comment type="caution">
    <text evidence="3">The sequence shown here is derived from an EMBL/GenBank/DDBJ whole genome shotgun (WGS) entry which is preliminary data.</text>
</comment>
<dbReference type="RefSeq" id="WP_111596435.1">
    <property type="nucleotide sequence ID" value="NZ_QLLL01000002.1"/>
</dbReference>
<name>A0A327QV69_9BACT</name>
<organism evidence="3 4">
    <name type="scientific">Chitinophaga skermanii</name>
    <dbReference type="NCBI Taxonomy" id="331697"/>
    <lineage>
        <taxon>Bacteria</taxon>
        <taxon>Pseudomonadati</taxon>
        <taxon>Bacteroidota</taxon>
        <taxon>Chitinophagia</taxon>
        <taxon>Chitinophagales</taxon>
        <taxon>Chitinophagaceae</taxon>
        <taxon>Chitinophaga</taxon>
    </lineage>
</organism>
<reference evidence="3 4" key="1">
    <citation type="submission" date="2018-06" db="EMBL/GenBank/DDBJ databases">
        <title>Genomic Encyclopedia of Archaeal and Bacterial Type Strains, Phase II (KMG-II): from individual species to whole genera.</title>
        <authorList>
            <person name="Goeker M."/>
        </authorList>
    </citation>
    <scope>NUCLEOTIDE SEQUENCE [LARGE SCALE GENOMIC DNA]</scope>
    <source>
        <strain evidence="3 4">DSM 23857</strain>
    </source>
</reference>